<feature type="non-terminal residue" evidence="1">
    <location>
        <position position="105"/>
    </location>
</feature>
<gene>
    <name evidence="1" type="ORF">S01H4_29111</name>
</gene>
<protein>
    <submittedName>
        <fullName evidence="1">Uncharacterized protein</fullName>
    </submittedName>
</protein>
<comment type="caution">
    <text evidence="1">The sequence shown here is derived from an EMBL/GenBank/DDBJ whole genome shotgun (WGS) entry which is preliminary data.</text>
</comment>
<dbReference type="EMBL" id="BART01014708">
    <property type="protein sequence ID" value="GAG76504.1"/>
    <property type="molecule type" value="Genomic_DNA"/>
</dbReference>
<proteinExistence type="predicted"/>
<evidence type="ECO:0000313" key="1">
    <source>
        <dbReference type="EMBL" id="GAG76504.1"/>
    </source>
</evidence>
<organism evidence="1">
    <name type="scientific">marine sediment metagenome</name>
    <dbReference type="NCBI Taxonomy" id="412755"/>
    <lineage>
        <taxon>unclassified sequences</taxon>
        <taxon>metagenomes</taxon>
        <taxon>ecological metagenomes</taxon>
    </lineage>
</organism>
<reference evidence="1" key="1">
    <citation type="journal article" date="2014" name="Front. Microbiol.">
        <title>High frequency of phylogenetically diverse reductive dehalogenase-homologous genes in deep subseafloor sedimentary metagenomes.</title>
        <authorList>
            <person name="Kawai M."/>
            <person name="Futagami T."/>
            <person name="Toyoda A."/>
            <person name="Takaki Y."/>
            <person name="Nishi S."/>
            <person name="Hori S."/>
            <person name="Arai W."/>
            <person name="Tsubouchi T."/>
            <person name="Morono Y."/>
            <person name="Uchiyama I."/>
            <person name="Ito T."/>
            <person name="Fujiyama A."/>
            <person name="Inagaki F."/>
            <person name="Takami H."/>
        </authorList>
    </citation>
    <scope>NUCLEOTIDE SEQUENCE</scope>
    <source>
        <strain evidence="1">Expedition CK06-06</strain>
    </source>
</reference>
<sequence length="105" mass="11821">MNIDVIRYLITNLNYENNFMGQPIRYSDSTGTSFGDTLRKRIQAAMAVDKLNDAVAGKDVTVTQLAAIRIALGKCLELLLLPYASKFLEQWSQQFPPSYKTSEPM</sequence>
<name>X1A402_9ZZZZ</name>
<accession>X1A402</accession>
<dbReference type="AlphaFoldDB" id="X1A402"/>